<organism evidence="6">
    <name type="scientific">Siphoviridae sp. ctAUQ2</name>
    <dbReference type="NCBI Taxonomy" id="2826182"/>
    <lineage>
        <taxon>Viruses</taxon>
        <taxon>Duplodnaviria</taxon>
        <taxon>Heunggongvirae</taxon>
        <taxon>Uroviricota</taxon>
        <taxon>Caudoviricetes</taxon>
    </lineage>
</organism>
<evidence type="ECO:0000256" key="2">
    <source>
        <dbReference type="ARBA" id="ARBA00022612"/>
    </source>
</evidence>
<sequence length="1240" mass="134916">MAQVYEVQYQINVNNAPALEAIQKFQQAATQLEQMSLRFDAVARSVGKLNSAFHAISKSTVKVRLDTTKAESSLKRVLALMKSVQTRSKTTLSAPNLGNLATTMQKVQTLTNSINRNTIKPKANTQTAINSLDALLRKLTQIKANSKITITASAAGASAAAGTAAGGRTAIAPVRRPASTAGRSTYLYPTTRQVLGPTYAQTGTNVAGEMIKGMGVAYGLSALMSGVGNVFRSATAYENVSQTTKNILGAHDKSATFEGDFNSMNKLMRQVGVETKFTAPQVASAGKFLAMAGYRTNEIQQSIRPISNLALVGDSDLGETADVVTNIMTGYEIPAQQMNNVADILTMTFTKSNTTLMELAESFKYAGTVARQSGLEFEQTAAAIGVLGDAGIKASHAGTTLRMMLMNMQAPTKKQRAAWEALGISPKDASGNLKNFNTLMAELNKKSKEMSNGDFTSLFYQAFRVTAATGAMALVRHADKLQEVTDLNRNSSYGLSTELANAKKNTIEGLWYQMTSAFTESGMQGFEAMQDTIKTFLQRMIQLMKSPEFVEALSSAMQMFLKLVGVITDVFKSIMGFWNLLPNWAKDGLVYFVKIQMTLGIIAGIAQSIMSTFVMVRGVLFGSWIAGLGKVAMLMGNTVKYAIQLYAFSRFAGLGRMASVGQAIGRGVFGAAGLMGAGTGMAGAGVGGAAGAANAGAAGVTLMSLLGKVGGFLLTNPVGWATMAVAAIAWIGYEVYDTYQKTQAAIKANEAWGASYRNLGIDKLQLTDPDSLMIGNMRIFNNELLTQNERVAQATELWKRYWIEKNGPKEEAKDNTKFVDTDSPAAANYKTMLEVADMWGGVDASFQPLLKALGGKIAPEKWKDLYGTEHTTNMLNLFGRKMAVNGGIGETAAVQLLFAQLGADPNNEQRINLEKYLLSQASAANNYQDFQNIIANARKQFMPTIESANSKWDWVSTETADDMTFADIKQSQMYIRGLRNSMEQVFAAWNDFGSLLENYDKTNTVDYLKAQSILQRLFGNVFDPQYGLFGSEGYMKYIRDMVANPKKYGLDSVKQATDMVNTSFDQLLNWYNTLDNHYKPLFAAFLNRSPLEQSLPDGHFTTEGGYQDPTKEGQKVVIDGVTYQSSFFAPTGTYKWKDKDGNLYTPKSSKTPQTWSPTSSNNNSPASSLHNGTDQSQYKSHYSQSAAPKQVIVKIENLMRVDKQTIDMTDSRQVAAINNIKQELATALLDVVQDFNANIV</sequence>
<feature type="region of interest" description="Disordered" evidence="3">
    <location>
        <begin position="1139"/>
        <end position="1184"/>
    </location>
</feature>
<evidence type="ECO:0000259" key="5">
    <source>
        <dbReference type="Pfam" id="PF10145"/>
    </source>
</evidence>
<keyword evidence="4" id="KW-0472">Membrane</keyword>
<keyword evidence="1" id="KW-1245">Viral tail assembly</keyword>
<feature type="compositionally biased region" description="Polar residues" evidence="3">
    <location>
        <begin position="1169"/>
        <end position="1184"/>
    </location>
</feature>
<keyword evidence="4" id="KW-1133">Transmembrane helix</keyword>
<keyword evidence="2" id="KW-1188">Viral release from host cell</keyword>
<dbReference type="PANTHER" id="PTHR37813">
    <property type="entry name" value="FELS-2 PROPHAGE PROTEIN"/>
    <property type="match status" value="1"/>
</dbReference>
<dbReference type="NCBIfam" id="TIGR01760">
    <property type="entry name" value="tape_meas_TP901"/>
    <property type="match status" value="1"/>
</dbReference>
<name>A0A8S5MYM9_9CAUD</name>
<evidence type="ECO:0000256" key="3">
    <source>
        <dbReference type="SAM" id="MobiDB-lite"/>
    </source>
</evidence>
<keyword evidence="4" id="KW-0812">Transmembrane</keyword>
<dbReference type="EMBL" id="BK015022">
    <property type="protein sequence ID" value="DAD87478.1"/>
    <property type="molecule type" value="Genomic_DNA"/>
</dbReference>
<feature type="domain" description="Phage tail tape measure protein" evidence="5">
    <location>
        <begin position="266"/>
        <end position="463"/>
    </location>
</feature>
<feature type="transmembrane region" description="Helical" evidence="4">
    <location>
        <begin position="588"/>
        <end position="609"/>
    </location>
</feature>
<dbReference type="Pfam" id="PF10145">
    <property type="entry name" value="PhageMin_Tail"/>
    <property type="match status" value="1"/>
</dbReference>
<evidence type="ECO:0000313" key="6">
    <source>
        <dbReference type="EMBL" id="DAD87478.1"/>
    </source>
</evidence>
<feature type="transmembrane region" description="Helical" evidence="4">
    <location>
        <begin position="713"/>
        <end position="733"/>
    </location>
</feature>
<accession>A0A8S5MYM9</accession>
<dbReference type="GO" id="GO:0098003">
    <property type="term" value="P:viral tail assembly"/>
    <property type="evidence" value="ECO:0007669"/>
    <property type="project" value="UniProtKB-KW"/>
</dbReference>
<feature type="compositionally biased region" description="Low complexity" evidence="3">
    <location>
        <begin position="1151"/>
        <end position="1168"/>
    </location>
</feature>
<evidence type="ECO:0000256" key="1">
    <source>
        <dbReference type="ARBA" id="ARBA00022465"/>
    </source>
</evidence>
<dbReference type="PANTHER" id="PTHR37813:SF1">
    <property type="entry name" value="FELS-2 PROPHAGE PROTEIN"/>
    <property type="match status" value="1"/>
</dbReference>
<reference evidence="6" key="1">
    <citation type="journal article" date="2021" name="Proc. Natl. Acad. Sci. U.S.A.">
        <title>A Catalog of Tens of Thousands of Viruses from Human Metagenomes Reveals Hidden Associations with Chronic Diseases.</title>
        <authorList>
            <person name="Tisza M.J."/>
            <person name="Buck C.B."/>
        </authorList>
    </citation>
    <scope>NUCLEOTIDE SEQUENCE</scope>
    <source>
        <strain evidence="6">CtAUQ2</strain>
    </source>
</reference>
<evidence type="ECO:0000256" key="4">
    <source>
        <dbReference type="SAM" id="Phobius"/>
    </source>
</evidence>
<dbReference type="InterPro" id="IPR010090">
    <property type="entry name" value="Phage_tape_meas"/>
</dbReference>
<feature type="transmembrane region" description="Helical" evidence="4">
    <location>
        <begin position="688"/>
        <end position="706"/>
    </location>
</feature>
<proteinExistence type="predicted"/>
<feature type="transmembrane region" description="Helical" evidence="4">
    <location>
        <begin position="559"/>
        <end position="581"/>
    </location>
</feature>
<protein>
    <submittedName>
        <fullName evidence="6">Minor tail protein</fullName>
    </submittedName>
</protein>
<feature type="transmembrane region" description="Helical" evidence="4">
    <location>
        <begin position="663"/>
        <end position="682"/>
    </location>
</feature>
<feature type="transmembrane region" description="Helical" evidence="4">
    <location>
        <begin position="621"/>
        <end position="643"/>
    </location>
</feature>